<dbReference type="AlphaFoldDB" id="A0A7X0M5W9"/>
<keyword evidence="1" id="KW-0175">Coiled coil</keyword>
<evidence type="ECO:0000313" key="6">
    <source>
        <dbReference type="EMBL" id="MBB6472820.1"/>
    </source>
</evidence>
<evidence type="ECO:0000313" key="7">
    <source>
        <dbReference type="Proteomes" id="UP000555564"/>
    </source>
</evidence>
<name>A0A7X0M5W9_9ACTN</name>
<dbReference type="InterPro" id="IPR025645">
    <property type="entry name" value="DUF4349"/>
</dbReference>
<feature type="compositionally biased region" description="Basic and acidic residues" evidence="2">
    <location>
        <begin position="63"/>
        <end position="81"/>
    </location>
</feature>
<evidence type="ECO:0000256" key="3">
    <source>
        <dbReference type="SAM" id="Phobius"/>
    </source>
</evidence>
<keyword evidence="3" id="KW-1133">Transmembrane helix</keyword>
<sequence>MSRSRGRVLVAALSAVVLTTLAGCGGGASEAPASSAGGGAADAAPAPAAELYTGDADQGRAAAGRDARGVTPAKKDEPKLAPDDRAIIYTGELTVRAKDVAGAAETAKQIVTGAGGRLDREESSSFGKEAGATLVFKVPPPAYPGVLGRLGKELGRRESLTQSTEDVTEQVADVESRLASAKAALEQLRTLLGRAKTIGEVLQVERQISDREADLESLQARQKVLAAQTSAATLTLRLVGPAAVIAKPRDPEPAGFLGGLKAGWRALVATTKVTLTVLGVILPWLIPLAVLWLLYRAIRRVRPARTPALAASAPAETVVPEKREE</sequence>
<keyword evidence="3" id="KW-0472">Membrane</keyword>
<proteinExistence type="predicted"/>
<keyword evidence="3" id="KW-0812">Transmembrane</keyword>
<dbReference type="Proteomes" id="UP000555564">
    <property type="component" value="Unassembled WGS sequence"/>
</dbReference>
<feature type="coiled-coil region" evidence="1">
    <location>
        <begin position="171"/>
        <end position="221"/>
    </location>
</feature>
<feature type="signal peptide" evidence="4">
    <location>
        <begin position="1"/>
        <end position="22"/>
    </location>
</feature>
<evidence type="ECO:0000256" key="1">
    <source>
        <dbReference type="SAM" id="Coils"/>
    </source>
</evidence>
<feature type="domain" description="DUF4349" evidence="5">
    <location>
        <begin position="85"/>
        <end position="296"/>
    </location>
</feature>
<dbReference type="RefSeq" id="WP_184980169.1">
    <property type="nucleotide sequence ID" value="NZ_JACHIU010000001.1"/>
</dbReference>
<keyword evidence="4" id="KW-0732">Signal</keyword>
<dbReference type="EMBL" id="JACHIU010000001">
    <property type="protein sequence ID" value="MBB6472820.1"/>
    <property type="molecule type" value="Genomic_DNA"/>
</dbReference>
<feature type="transmembrane region" description="Helical" evidence="3">
    <location>
        <begin position="275"/>
        <end position="295"/>
    </location>
</feature>
<dbReference type="PROSITE" id="PS51257">
    <property type="entry name" value="PROKAR_LIPOPROTEIN"/>
    <property type="match status" value="1"/>
</dbReference>
<organism evidence="6 7">
    <name type="scientific">Sphaerisporangium rubeum</name>
    <dbReference type="NCBI Taxonomy" id="321317"/>
    <lineage>
        <taxon>Bacteria</taxon>
        <taxon>Bacillati</taxon>
        <taxon>Actinomycetota</taxon>
        <taxon>Actinomycetes</taxon>
        <taxon>Streptosporangiales</taxon>
        <taxon>Streptosporangiaceae</taxon>
        <taxon>Sphaerisporangium</taxon>
    </lineage>
</organism>
<evidence type="ECO:0000256" key="4">
    <source>
        <dbReference type="SAM" id="SignalP"/>
    </source>
</evidence>
<keyword evidence="7" id="KW-1185">Reference proteome</keyword>
<evidence type="ECO:0000259" key="5">
    <source>
        <dbReference type="Pfam" id="PF14257"/>
    </source>
</evidence>
<comment type="caution">
    <text evidence="6">The sequence shown here is derived from an EMBL/GenBank/DDBJ whole genome shotgun (WGS) entry which is preliminary data.</text>
</comment>
<reference evidence="6 7" key="1">
    <citation type="submission" date="2020-08" db="EMBL/GenBank/DDBJ databases">
        <title>Sequencing the genomes of 1000 actinobacteria strains.</title>
        <authorList>
            <person name="Klenk H.-P."/>
        </authorList>
    </citation>
    <scope>NUCLEOTIDE SEQUENCE [LARGE SCALE GENOMIC DNA]</scope>
    <source>
        <strain evidence="6 7">DSM 44936</strain>
    </source>
</reference>
<protein>
    <recommendedName>
        <fullName evidence="5">DUF4349 domain-containing protein</fullName>
    </recommendedName>
</protein>
<accession>A0A7X0M5W9</accession>
<dbReference type="PROSITE" id="PS51318">
    <property type="entry name" value="TAT"/>
    <property type="match status" value="1"/>
</dbReference>
<dbReference type="Pfam" id="PF14257">
    <property type="entry name" value="DUF4349"/>
    <property type="match status" value="1"/>
</dbReference>
<evidence type="ECO:0000256" key="2">
    <source>
        <dbReference type="SAM" id="MobiDB-lite"/>
    </source>
</evidence>
<feature type="region of interest" description="Disordered" evidence="2">
    <location>
        <begin position="58"/>
        <end position="81"/>
    </location>
</feature>
<feature type="chain" id="PRO_5039189475" description="DUF4349 domain-containing protein" evidence="4">
    <location>
        <begin position="23"/>
        <end position="325"/>
    </location>
</feature>
<gene>
    <name evidence="6" type="ORF">BJ992_002251</name>
</gene>
<dbReference type="InterPro" id="IPR006311">
    <property type="entry name" value="TAT_signal"/>
</dbReference>